<comment type="caution">
    <text evidence="14">The sequence shown here is derived from an EMBL/GenBank/DDBJ whole genome shotgun (WGS) entry which is preliminary data.</text>
</comment>
<dbReference type="SUPFAM" id="SSF55874">
    <property type="entry name" value="ATPase domain of HSP90 chaperone/DNA topoisomerase II/histidine kinase"/>
    <property type="match status" value="1"/>
</dbReference>
<evidence type="ECO:0000256" key="8">
    <source>
        <dbReference type="ARBA" id="ARBA00023012"/>
    </source>
</evidence>
<sequence>MKMAENQLAPEDELKFLKDLNRSLMREKADLLMVSHLMNTLTPLSGIEAITRQILQIMAGMLSGNNVLLYYLTGNGWKSIDLHNFENLSPFPEDPLVARAINSGETIDVGKDLVPDASSLSNLNAGFFLNASRIDTAGEKNNDATNGLTKKDMNNSSVMSMAIPLKIRNEVIGVIKFEDMLINYASLTPQIENISGYLALLLKSELSNAAELERANARLLQRNDELAQAQKSLKFIQHSIDSIADSIFWVDESAAISFVNDAACKNLGYSRDELLGMSVFDFDPMFPREKWTSHWQELAGAGNMVFETVHITRDGKRLSIEITATYVEYQGHKYNCAVARDITERKMAETEHQNLQAQLIQAQKMESIGRLAGGVAHDFNNMLSIILGNSEMIMEKAGPESPFTANLNEIRNAAERSTNLTRQLLAFARKQTVIPKIINLNKTVSLMTAMLSRLIGENIQLAWKPSENLWLIKMDPSQIDQILVNLCINSRDAIADVGRITIETENKVFDRAYCHEHADFLPGDYVLLSVCDNGCGMDRETREKMFDPFFTTKAIGEGTGLGLATVYGIVKQNNGFINVYSEPGLSTVIRIYLPRYISCNEVVETTIPDKPAPRGNETILVVEDEPAILTMVKKMLTGLGYTVLPAATPEEAMTLTRNHNQIIHLLITDVVMPEMNGRDLAAELTALQPELKILFMSGYTANVIASHGVLNEGVQFIQKPFSKKSLALEVRRILADG</sequence>
<name>A0A2N1PKN7_9BACT</name>
<evidence type="ECO:0000313" key="14">
    <source>
        <dbReference type="EMBL" id="PKK88891.1"/>
    </source>
</evidence>
<dbReference type="InterPro" id="IPR000014">
    <property type="entry name" value="PAS"/>
</dbReference>
<dbReference type="PROSITE" id="PS50112">
    <property type="entry name" value="PAS"/>
    <property type="match status" value="1"/>
</dbReference>
<dbReference type="InterPro" id="IPR005467">
    <property type="entry name" value="His_kinase_dom"/>
</dbReference>
<dbReference type="CDD" id="cd00130">
    <property type="entry name" value="PAS"/>
    <property type="match status" value="1"/>
</dbReference>
<keyword evidence="8" id="KW-0902">Two-component regulatory system</keyword>
<dbReference type="PANTHER" id="PTHR43065">
    <property type="entry name" value="SENSOR HISTIDINE KINASE"/>
    <property type="match status" value="1"/>
</dbReference>
<dbReference type="SMART" id="SM00388">
    <property type="entry name" value="HisKA"/>
    <property type="match status" value="1"/>
</dbReference>
<evidence type="ECO:0000256" key="7">
    <source>
        <dbReference type="ARBA" id="ARBA00022840"/>
    </source>
</evidence>
<dbReference type="InterPro" id="IPR035965">
    <property type="entry name" value="PAS-like_dom_sf"/>
</dbReference>
<organism evidence="14 15">
    <name type="scientific">Candidatus Wallbacteria bacterium HGW-Wallbacteria-1</name>
    <dbReference type="NCBI Taxonomy" id="2013854"/>
    <lineage>
        <taxon>Bacteria</taxon>
        <taxon>Candidatus Walliibacteriota</taxon>
    </lineage>
</organism>
<dbReference type="Pfam" id="PF00072">
    <property type="entry name" value="Response_reg"/>
    <property type="match status" value="1"/>
</dbReference>
<dbReference type="InterPro" id="IPR013767">
    <property type="entry name" value="PAS_fold"/>
</dbReference>
<dbReference type="InterPro" id="IPR011006">
    <property type="entry name" value="CheY-like_superfamily"/>
</dbReference>
<evidence type="ECO:0000256" key="6">
    <source>
        <dbReference type="ARBA" id="ARBA00022777"/>
    </source>
</evidence>
<dbReference type="PRINTS" id="PR00344">
    <property type="entry name" value="BCTRLSENSOR"/>
</dbReference>
<dbReference type="Gene3D" id="1.10.287.130">
    <property type="match status" value="1"/>
</dbReference>
<feature type="domain" description="Histidine kinase" evidence="11">
    <location>
        <begin position="374"/>
        <end position="597"/>
    </location>
</feature>
<dbReference type="InterPro" id="IPR036097">
    <property type="entry name" value="HisK_dim/P_sf"/>
</dbReference>
<feature type="domain" description="Response regulatory" evidence="12">
    <location>
        <begin position="618"/>
        <end position="734"/>
    </location>
</feature>
<dbReference type="InterPro" id="IPR001789">
    <property type="entry name" value="Sig_transdc_resp-reg_receiver"/>
</dbReference>
<dbReference type="Gene3D" id="3.30.565.10">
    <property type="entry name" value="Histidine kinase-like ATPase, C-terminal domain"/>
    <property type="match status" value="1"/>
</dbReference>
<evidence type="ECO:0000256" key="4">
    <source>
        <dbReference type="ARBA" id="ARBA00022679"/>
    </source>
</evidence>
<keyword evidence="7" id="KW-0067">ATP-binding</keyword>
<keyword evidence="6" id="KW-0418">Kinase</keyword>
<dbReference type="AlphaFoldDB" id="A0A2N1PKN7"/>
<dbReference type="SMART" id="SM00387">
    <property type="entry name" value="HATPase_c"/>
    <property type="match status" value="1"/>
</dbReference>
<evidence type="ECO:0000259" key="13">
    <source>
        <dbReference type="PROSITE" id="PS50112"/>
    </source>
</evidence>
<dbReference type="Gene3D" id="3.30.450.20">
    <property type="entry name" value="PAS domain"/>
    <property type="match status" value="1"/>
</dbReference>
<dbReference type="SUPFAM" id="SSF47384">
    <property type="entry name" value="Homodimeric domain of signal transducing histidine kinase"/>
    <property type="match status" value="1"/>
</dbReference>
<dbReference type="InterPro" id="IPR003594">
    <property type="entry name" value="HATPase_dom"/>
</dbReference>
<dbReference type="PANTHER" id="PTHR43065:SF42">
    <property type="entry name" value="TWO-COMPONENT SENSOR PPRA"/>
    <property type="match status" value="1"/>
</dbReference>
<feature type="modified residue" description="4-aspartylphosphate" evidence="9">
    <location>
        <position position="669"/>
    </location>
</feature>
<dbReference type="SMART" id="SM00448">
    <property type="entry name" value="REC"/>
    <property type="match status" value="1"/>
</dbReference>
<dbReference type="Proteomes" id="UP000233256">
    <property type="component" value="Unassembled WGS sequence"/>
</dbReference>
<evidence type="ECO:0000256" key="2">
    <source>
        <dbReference type="ARBA" id="ARBA00012438"/>
    </source>
</evidence>
<evidence type="ECO:0000259" key="12">
    <source>
        <dbReference type="PROSITE" id="PS50110"/>
    </source>
</evidence>
<evidence type="ECO:0000259" key="11">
    <source>
        <dbReference type="PROSITE" id="PS50109"/>
    </source>
</evidence>
<keyword evidence="5" id="KW-0547">Nucleotide-binding</keyword>
<dbReference type="InterPro" id="IPR003661">
    <property type="entry name" value="HisK_dim/P_dom"/>
</dbReference>
<keyword evidence="4" id="KW-0808">Transferase</keyword>
<dbReference type="Pfam" id="PF00989">
    <property type="entry name" value="PAS"/>
    <property type="match status" value="1"/>
</dbReference>
<evidence type="ECO:0000256" key="3">
    <source>
        <dbReference type="ARBA" id="ARBA00022553"/>
    </source>
</evidence>
<reference evidence="14 15" key="1">
    <citation type="journal article" date="2017" name="ISME J.">
        <title>Potential for microbial H2 and metal transformations associated with novel bacteria and archaea in deep terrestrial subsurface sediments.</title>
        <authorList>
            <person name="Hernsdorf A.W."/>
            <person name="Amano Y."/>
            <person name="Miyakawa K."/>
            <person name="Ise K."/>
            <person name="Suzuki Y."/>
            <person name="Anantharaman K."/>
            <person name="Probst A."/>
            <person name="Burstein D."/>
            <person name="Thomas B.C."/>
            <person name="Banfield J.F."/>
        </authorList>
    </citation>
    <scope>NUCLEOTIDE SEQUENCE [LARGE SCALE GENOMIC DNA]</scope>
    <source>
        <strain evidence="14">HGW-Wallbacteria-1</strain>
    </source>
</reference>
<dbReference type="GO" id="GO:0006355">
    <property type="term" value="P:regulation of DNA-templated transcription"/>
    <property type="evidence" value="ECO:0007669"/>
    <property type="project" value="InterPro"/>
</dbReference>
<dbReference type="NCBIfam" id="TIGR00229">
    <property type="entry name" value="sensory_box"/>
    <property type="match status" value="1"/>
</dbReference>
<evidence type="ECO:0000256" key="5">
    <source>
        <dbReference type="ARBA" id="ARBA00022741"/>
    </source>
</evidence>
<gene>
    <name evidence="14" type="ORF">CVV64_16740</name>
</gene>
<dbReference type="SUPFAM" id="SSF55785">
    <property type="entry name" value="PYP-like sensor domain (PAS domain)"/>
    <property type="match status" value="1"/>
</dbReference>
<dbReference type="PROSITE" id="PS50110">
    <property type="entry name" value="RESPONSE_REGULATORY"/>
    <property type="match status" value="1"/>
</dbReference>
<keyword evidence="3 9" id="KW-0597">Phosphoprotein</keyword>
<dbReference type="InterPro" id="IPR036890">
    <property type="entry name" value="HATPase_C_sf"/>
</dbReference>
<feature type="domain" description="PAS" evidence="13">
    <location>
        <begin position="232"/>
        <end position="282"/>
    </location>
</feature>
<evidence type="ECO:0000256" key="1">
    <source>
        <dbReference type="ARBA" id="ARBA00000085"/>
    </source>
</evidence>
<keyword evidence="10" id="KW-0175">Coiled coil</keyword>
<dbReference type="Pfam" id="PF00512">
    <property type="entry name" value="HisKA"/>
    <property type="match status" value="1"/>
</dbReference>
<evidence type="ECO:0000313" key="15">
    <source>
        <dbReference type="Proteomes" id="UP000233256"/>
    </source>
</evidence>
<accession>A0A2N1PKN7</accession>
<dbReference type="PROSITE" id="PS50109">
    <property type="entry name" value="HIS_KIN"/>
    <property type="match status" value="1"/>
</dbReference>
<dbReference type="CDD" id="cd00082">
    <property type="entry name" value="HisKA"/>
    <property type="match status" value="1"/>
</dbReference>
<evidence type="ECO:0000256" key="10">
    <source>
        <dbReference type="SAM" id="Coils"/>
    </source>
</evidence>
<feature type="coiled-coil region" evidence="10">
    <location>
        <begin position="202"/>
        <end position="232"/>
    </location>
</feature>
<dbReference type="GO" id="GO:0005524">
    <property type="term" value="F:ATP binding"/>
    <property type="evidence" value="ECO:0007669"/>
    <property type="project" value="UniProtKB-KW"/>
</dbReference>
<dbReference type="SUPFAM" id="SSF52172">
    <property type="entry name" value="CheY-like"/>
    <property type="match status" value="1"/>
</dbReference>
<dbReference type="EMBL" id="PGXC01000031">
    <property type="protein sequence ID" value="PKK88891.1"/>
    <property type="molecule type" value="Genomic_DNA"/>
</dbReference>
<evidence type="ECO:0000256" key="9">
    <source>
        <dbReference type="PROSITE-ProRule" id="PRU00169"/>
    </source>
</evidence>
<dbReference type="Gene3D" id="3.40.50.2300">
    <property type="match status" value="1"/>
</dbReference>
<dbReference type="SMART" id="SM00091">
    <property type="entry name" value="PAS"/>
    <property type="match status" value="1"/>
</dbReference>
<proteinExistence type="predicted"/>
<dbReference type="Pfam" id="PF02518">
    <property type="entry name" value="HATPase_c"/>
    <property type="match status" value="1"/>
</dbReference>
<dbReference type="InterPro" id="IPR004358">
    <property type="entry name" value="Sig_transdc_His_kin-like_C"/>
</dbReference>
<comment type="catalytic activity">
    <reaction evidence="1">
        <text>ATP + protein L-histidine = ADP + protein N-phospho-L-histidine.</text>
        <dbReference type="EC" id="2.7.13.3"/>
    </reaction>
</comment>
<protein>
    <recommendedName>
        <fullName evidence="2">histidine kinase</fullName>
        <ecNumber evidence="2">2.7.13.3</ecNumber>
    </recommendedName>
</protein>
<dbReference type="GO" id="GO:0000155">
    <property type="term" value="F:phosphorelay sensor kinase activity"/>
    <property type="evidence" value="ECO:0007669"/>
    <property type="project" value="InterPro"/>
</dbReference>
<dbReference type="EC" id="2.7.13.3" evidence="2"/>